<proteinExistence type="predicted"/>
<accession>A0A397GKP0</accession>
<reference evidence="1" key="1">
    <citation type="submission" date="2018-08" db="EMBL/GenBank/DDBJ databases">
        <title>Draft genome sequence of azole-resistant Aspergillus thermomutatus (Neosartorya pseudofischeri) strain HMR AF 39, isolated from a human nasal aspirate.</title>
        <authorList>
            <person name="Parent-Michaud M."/>
            <person name="Dufresne P.J."/>
            <person name="Fournier E."/>
            <person name="Martineau C."/>
            <person name="Moreira S."/>
            <person name="Perkins V."/>
            <person name="De Repentigny L."/>
            <person name="Dufresne S.F."/>
        </authorList>
    </citation>
    <scope>NUCLEOTIDE SEQUENCE [LARGE SCALE GENOMIC DNA]</scope>
    <source>
        <strain evidence="1">HMR AF 39</strain>
    </source>
</reference>
<name>A0A397GKP0_ASPTH</name>
<evidence type="ECO:0000313" key="1">
    <source>
        <dbReference type="EMBL" id="RHZ49643.1"/>
    </source>
</evidence>
<gene>
    <name evidence="1" type="ORF">CDV56_103353</name>
</gene>
<dbReference type="GeneID" id="38125327"/>
<protein>
    <submittedName>
        <fullName evidence="1">Uncharacterized protein</fullName>
    </submittedName>
</protein>
<comment type="caution">
    <text evidence="1">The sequence shown here is derived from an EMBL/GenBank/DDBJ whole genome shotgun (WGS) entry which is preliminary data.</text>
</comment>
<dbReference type="EMBL" id="NKHU02000175">
    <property type="protein sequence ID" value="RHZ49643.1"/>
    <property type="molecule type" value="Genomic_DNA"/>
</dbReference>
<dbReference type="RefSeq" id="XP_026612418.1">
    <property type="nucleotide sequence ID" value="XM_026756972.1"/>
</dbReference>
<sequence length="267" mass="30298">MADPEMTANMPADHIVIQFTNLKDLEHTAERVHDSLNKKGDGNQFIIIHGLTKKARKQLDSEERALDGIPYRFMFDNTTGIIKILTYEHDAITINITRQIDLLCLAWGINPIAEFTWGMATTRLLCARSKGKQPDQCLFPNSGTPRDRAAWPTLVVEAGVVGSLPRLREDARWWLRNSQGEVRIAIVLGMHRQRRKLIIKKWQQPAASPQAYAAQTTEISSDTASGTPLVLPFEELFNRPPQGRETDIVLAEEQLRCCMRWAWQLAD</sequence>
<dbReference type="OrthoDB" id="76567at2759"/>
<evidence type="ECO:0000313" key="2">
    <source>
        <dbReference type="Proteomes" id="UP000215305"/>
    </source>
</evidence>
<keyword evidence="2" id="KW-1185">Reference proteome</keyword>
<dbReference type="VEuPathDB" id="FungiDB:CDV56_103353"/>
<dbReference type="AlphaFoldDB" id="A0A397GKP0"/>
<dbReference type="STRING" id="41047.A0A397GKP0"/>
<organism evidence="1 2">
    <name type="scientific">Aspergillus thermomutatus</name>
    <name type="common">Neosartorya pseudofischeri</name>
    <dbReference type="NCBI Taxonomy" id="41047"/>
    <lineage>
        <taxon>Eukaryota</taxon>
        <taxon>Fungi</taxon>
        <taxon>Dikarya</taxon>
        <taxon>Ascomycota</taxon>
        <taxon>Pezizomycotina</taxon>
        <taxon>Eurotiomycetes</taxon>
        <taxon>Eurotiomycetidae</taxon>
        <taxon>Eurotiales</taxon>
        <taxon>Aspergillaceae</taxon>
        <taxon>Aspergillus</taxon>
        <taxon>Aspergillus subgen. Fumigati</taxon>
    </lineage>
</organism>
<dbReference type="Proteomes" id="UP000215305">
    <property type="component" value="Unassembled WGS sequence"/>
</dbReference>